<evidence type="ECO:0000256" key="6">
    <source>
        <dbReference type="ARBA" id="ARBA00022763"/>
    </source>
</evidence>
<dbReference type="NCBIfam" id="TIGR00589">
    <property type="entry name" value="ogt"/>
    <property type="match status" value="1"/>
</dbReference>
<keyword evidence="6" id="KW-0227">DNA damage</keyword>
<dbReference type="InterPro" id="IPR014048">
    <property type="entry name" value="MethylDNA_cys_MeTrfase_DNA-bd"/>
</dbReference>
<dbReference type="CDD" id="cd06445">
    <property type="entry name" value="ATase"/>
    <property type="match status" value="1"/>
</dbReference>
<accession>A0A750I2L7</accession>
<dbReference type="GO" id="GO:0006281">
    <property type="term" value="P:DNA repair"/>
    <property type="evidence" value="ECO:0007669"/>
    <property type="project" value="UniProtKB-KW"/>
</dbReference>
<keyword evidence="4 10" id="KW-0489">Methyltransferase</keyword>
<evidence type="ECO:0000256" key="1">
    <source>
        <dbReference type="ARBA" id="ARBA00001286"/>
    </source>
</evidence>
<evidence type="ECO:0000256" key="4">
    <source>
        <dbReference type="ARBA" id="ARBA00022603"/>
    </source>
</evidence>
<dbReference type="GO" id="GO:0003908">
    <property type="term" value="F:methylated-DNA-[protein]-cysteine S-methyltransferase activity"/>
    <property type="evidence" value="ECO:0007669"/>
    <property type="project" value="UniProtKB-EC"/>
</dbReference>
<dbReference type="Pfam" id="PF01035">
    <property type="entry name" value="DNA_binding_1"/>
    <property type="match status" value="1"/>
</dbReference>
<dbReference type="PANTHER" id="PTHR10815:SF13">
    <property type="entry name" value="METHYLATED-DNA--PROTEIN-CYSTEINE METHYLTRANSFERASE"/>
    <property type="match status" value="1"/>
</dbReference>
<evidence type="ECO:0000256" key="2">
    <source>
        <dbReference type="ARBA" id="ARBA00008711"/>
    </source>
</evidence>
<evidence type="ECO:0000313" key="10">
    <source>
        <dbReference type="EMBL" id="HAF6280236.1"/>
    </source>
</evidence>
<comment type="similarity">
    <text evidence="2">Belongs to the MGMT family.</text>
</comment>
<dbReference type="InterPro" id="IPR036388">
    <property type="entry name" value="WH-like_DNA-bd_sf"/>
</dbReference>
<organism evidence="10">
    <name type="scientific">Salmonella enterica</name>
    <name type="common">Salmonella choleraesuis</name>
    <dbReference type="NCBI Taxonomy" id="28901"/>
    <lineage>
        <taxon>Bacteria</taxon>
        <taxon>Pseudomonadati</taxon>
        <taxon>Pseudomonadota</taxon>
        <taxon>Gammaproteobacteria</taxon>
        <taxon>Enterobacterales</taxon>
        <taxon>Enterobacteriaceae</taxon>
        <taxon>Salmonella</taxon>
    </lineage>
</organism>
<dbReference type="InterPro" id="IPR001497">
    <property type="entry name" value="MethylDNA_cys_MeTrfase_AS"/>
</dbReference>
<keyword evidence="7" id="KW-0234">DNA repair</keyword>
<evidence type="ECO:0000256" key="3">
    <source>
        <dbReference type="ARBA" id="ARBA00011918"/>
    </source>
</evidence>
<dbReference type="PANTHER" id="PTHR10815">
    <property type="entry name" value="METHYLATED-DNA--PROTEIN-CYSTEINE METHYLTRANSFERASE"/>
    <property type="match status" value="1"/>
</dbReference>
<keyword evidence="5 10" id="KW-0808">Transferase</keyword>
<protein>
    <recommendedName>
        <fullName evidence="3">methylated-DNA--[protein]-cysteine S-methyltransferase</fullName>
        <ecNumber evidence="3">2.1.1.63</ecNumber>
    </recommendedName>
</protein>
<dbReference type="InterPro" id="IPR036217">
    <property type="entry name" value="MethylDNA_cys_MeTrfase_DNAb"/>
</dbReference>
<sequence>MYTDQVLCPDSFPWRFSNIVASEKNLIEVMFSNDKIITNPNKITDLCKYQLNLYFSRELTSFSLPIISQGTVFSSAVYDELLRIPFGSTKTYKDIAITLGSPKKSRPVGHACSLNKISIIVPCHRVISSSGGLTGYAGGLKTKEWLLKHESQLKYKLTEY</sequence>
<comment type="catalytic activity">
    <reaction evidence="1">
        <text>a 4-O-methyl-thymidine in DNA + L-cysteinyl-[protein] = a thymidine in DNA + S-methyl-L-cysteinyl-[protein]</text>
        <dbReference type="Rhea" id="RHEA:53428"/>
        <dbReference type="Rhea" id="RHEA-COMP:10131"/>
        <dbReference type="Rhea" id="RHEA-COMP:10132"/>
        <dbReference type="Rhea" id="RHEA-COMP:13555"/>
        <dbReference type="Rhea" id="RHEA-COMP:13556"/>
        <dbReference type="ChEBI" id="CHEBI:29950"/>
        <dbReference type="ChEBI" id="CHEBI:82612"/>
        <dbReference type="ChEBI" id="CHEBI:137386"/>
        <dbReference type="ChEBI" id="CHEBI:137387"/>
        <dbReference type="EC" id="2.1.1.63"/>
    </reaction>
</comment>
<dbReference type="SUPFAM" id="SSF53155">
    <property type="entry name" value="Methylated DNA-protein cysteine methyltransferase domain"/>
    <property type="match status" value="1"/>
</dbReference>
<dbReference type="Gene3D" id="1.10.10.10">
    <property type="entry name" value="Winged helix-like DNA-binding domain superfamily/Winged helix DNA-binding domain"/>
    <property type="match status" value="1"/>
</dbReference>
<comment type="caution">
    <text evidence="10">The sequence shown here is derived from an EMBL/GenBank/DDBJ whole genome shotgun (WGS) entry which is preliminary data.</text>
</comment>
<name>A0A750I2L7_SALER</name>
<evidence type="ECO:0000259" key="9">
    <source>
        <dbReference type="Pfam" id="PF01035"/>
    </source>
</evidence>
<dbReference type="EMBL" id="DAAVPZ010000043">
    <property type="protein sequence ID" value="HAF6280236.1"/>
    <property type="molecule type" value="Genomic_DNA"/>
</dbReference>
<dbReference type="GO" id="GO:0032259">
    <property type="term" value="P:methylation"/>
    <property type="evidence" value="ECO:0007669"/>
    <property type="project" value="UniProtKB-KW"/>
</dbReference>
<proteinExistence type="inferred from homology"/>
<dbReference type="AlphaFoldDB" id="A0A750I2L7"/>
<gene>
    <name evidence="10" type="ORF">G9F26_004455</name>
</gene>
<evidence type="ECO:0000256" key="7">
    <source>
        <dbReference type="ARBA" id="ARBA00023204"/>
    </source>
</evidence>
<reference evidence="10" key="2">
    <citation type="submission" date="2020-02" db="EMBL/GenBank/DDBJ databases">
        <authorList>
            <consortium name="NCBI Pathogen Detection Project"/>
        </authorList>
    </citation>
    <scope>NUCLEOTIDE SEQUENCE</scope>
    <source>
        <strain evidence="10">MA.CK_93/00002981</strain>
    </source>
</reference>
<dbReference type="EC" id="2.1.1.63" evidence="3"/>
<dbReference type="SUPFAM" id="SSF46767">
    <property type="entry name" value="Methylated DNA-protein cysteine methyltransferase, C-terminal domain"/>
    <property type="match status" value="1"/>
</dbReference>
<feature type="domain" description="Methylated-DNA-[protein]-cysteine S-methyltransferase DNA binding" evidence="9">
    <location>
        <begin position="73"/>
        <end position="151"/>
    </location>
</feature>
<reference evidence="10" key="1">
    <citation type="journal article" date="2018" name="Genome Biol.">
        <title>SKESA: strategic k-mer extension for scrupulous assemblies.</title>
        <authorList>
            <person name="Souvorov A."/>
            <person name="Agarwala R."/>
            <person name="Lipman D.J."/>
        </authorList>
    </citation>
    <scope>NUCLEOTIDE SEQUENCE</scope>
    <source>
        <strain evidence="10">MA.CK_93/00002981</strain>
    </source>
</reference>
<dbReference type="FunFam" id="1.10.10.10:FF:000214">
    <property type="entry name" value="Methylated-DNA--protein-cysteine methyltransferase"/>
    <property type="match status" value="1"/>
</dbReference>
<dbReference type="PROSITE" id="PS00374">
    <property type="entry name" value="MGMT"/>
    <property type="match status" value="1"/>
</dbReference>
<evidence type="ECO:0000256" key="8">
    <source>
        <dbReference type="ARBA" id="ARBA00049348"/>
    </source>
</evidence>
<dbReference type="InterPro" id="IPR036631">
    <property type="entry name" value="MGMT_N_sf"/>
</dbReference>
<evidence type="ECO:0000256" key="5">
    <source>
        <dbReference type="ARBA" id="ARBA00022679"/>
    </source>
</evidence>
<comment type="catalytic activity">
    <reaction evidence="8">
        <text>a 6-O-methyl-2'-deoxyguanosine in DNA + L-cysteinyl-[protein] = S-methyl-L-cysteinyl-[protein] + a 2'-deoxyguanosine in DNA</text>
        <dbReference type="Rhea" id="RHEA:24000"/>
        <dbReference type="Rhea" id="RHEA-COMP:10131"/>
        <dbReference type="Rhea" id="RHEA-COMP:10132"/>
        <dbReference type="Rhea" id="RHEA-COMP:11367"/>
        <dbReference type="Rhea" id="RHEA-COMP:11368"/>
        <dbReference type="ChEBI" id="CHEBI:29950"/>
        <dbReference type="ChEBI" id="CHEBI:82612"/>
        <dbReference type="ChEBI" id="CHEBI:85445"/>
        <dbReference type="ChEBI" id="CHEBI:85448"/>
        <dbReference type="EC" id="2.1.1.63"/>
    </reaction>
</comment>